<keyword evidence="1" id="KW-0732">Signal</keyword>
<evidence type="ECO:0008006" key="4">
    <source>
        <dbReference type="Google" id="ProtNLM"/>
    </source>
</evidence>
<evidence type="ECO:0000313" key="2">
    <source>
        <dbReference type="EMBL" id="MBH8555702.1"/>
    </source>
</evidence>
<proteinExistence type="predicted"/>
<feature type="chain" id="PRO_5035254115" description="TolC family protein" evidence="1">
    <location>
        <begin position="27"/>
        <end position="117"/>
    </location>
</feature>
<feature type="signal peptide" evidence="1">
    <location>
        <begin position="1"/>
        <end position="26"/>
    </location>
</feature>
<sequence>MKPKVILLTASLLLTSVIIVTKIVQAQNNQNNNVQTLASRKKTETELISIAEATLKVENDILVNGNIETALSRNPRALRVREALIKHFERILERRKFLTARKIGFRGFQTMLEVENI</sequence>
<evidence type="ECO:0000313" key="3">
    <source>
        <dbReference type="Proteomes" id="UP000599391"/>
    </source>
</evidence>
<name>A0A8J7HI63_9CYAN</name>
<keyword evidence="3" id="KW-1185">Reference proteome</keyword>
<comment type="caution">
    <text evidence="2">The sequence shown here is derived from an EMBL/GenBank/DDBJ whole genome shotgun (WGS) entry which is preliminary data.</text>
</comment>
<organism evidence="2 3">
    <name type="scientific">Atlanticothrix silvestris CENA357</name>
    <dbReference type="NCBI Taxonomy" id="1725252"/>
    <lineage>
        <taxon>Bacteria</taxon>
        <taxon>Bacillati</taxon>
        <taxon>Cyanobacteriota</taxon>
        <taxon>Cyanophyceae</taxon>
        <taxon>Nostocales</taxon>
        <taxon>Nodulariaceae</taxon>
        <taxon>Atlanticothrix</taxon>
        <taxon>Atlanticothrix silvestris</taxon>
    </lineage>
</organism>
<accession>A0A8J7HI63</accession>
<gene>
    <name evidence="2" type="ORF">I8751_25825</name>
</gene>
<dbReference type="EMBL" id="JAECZB010000097">
    <property type="protein sequence ID" value="MBH8555702.1"/>
    <property type="molecule type" value="Genomic_DNA"/>
</dbReference>
<dbReference type="Proteomes" id="UP000599391">
    <property type="component" value="Unassembled WGS sequence"/>
</dbReference>
<evidence type="ECO:0000256" key="1">
    <source>
        <dbReference type="SAM" id="SignalP"/>
    </source>
</evidence>
<dbReference type="AlphaFoldDB" id="A0A8J7HI63"/>
<dbReference type="RefSeq" id="WP_214441912.1">
    <property type="nucleotide sequence ID" value="NZ_JAECZB010000097.1"/>
</dbReference>
<protein>
    <recommendedName>
        <fullName evidence="4">TolC family protein</fullName>
    </recommendedName>
</protein>
<reference evidence="2 3" key="1">
    <citation type="journal article" date="2021" name="Int. J. Syst. Evol. Microbiol.">
        <title>Amazonocrinis nigriterrae gen. nov., sp. nov., Atlanticothrix silvestris gen. nov., sp. nov. and Dendronalium phyllosphericum gen. nov., sp. nov., nostocacean cyanobacteria from Brazilian environments.</title>
        <authorList>
            <person name="Alvarenga D.O."/>
            <person name="Andreote A.P.D."/>
            <person name="Branco L.H.Z."/>
            <person name="Delbaje E."/>
            <person name="Cruz R.B."/>
            <person name="Varani A.M."/>
            <person name="Fiore M.F."/>
        </authorList>
    </citation>
    <scope>NUCLEOTIDE SEQUENCE [LARGE SCALE GENOMIC DNA]</scope>
    <source>
        <strain evidence="2 3">CENA357</strain>
    </source>
</reference>